<dbReference type="Proteomes" id="UP000321523">
    <property type="component" value="Unassembled WGS sequence"/>
</dbReference>
<organism evidence="1 2">
    <name type="scientific">Skermanella aerolata</name>
    <dbReference type="NCBI Taxonomy" id="393310"/>
    <lineage>
        <taxon>Bacteria</taxon>
        <taxon>Pseudomonadati</taxon>
        <taxon>Pseudomonadota</taxon>
        <taxon>Alphaproteobacteria</taxon>
        <taxon>Rhodospirillales</taxon>
        <taxon>Azospirillaceae</taxon>
        <taxon>Skermanella</taxon>
    </lineage>
</organism>
<dbReference type="EMBL" id="BJYZ01000008">
    <property type="protein sequence ID" value="GEO38015.1"/>
    <property type="molecule type" value="Genomic_DNA"/>
</dbReference>
<sequence>MLTSEQIDFYHENGYVLVEDAVPPDTLKALRDLTYDFIDRSRSVTESDAIFDLDEGHSRETPKLTRIKLPHKQHPLYWETAKSERITGILKSLLGPNVLLQTSKLNTKAPGGGAAVEWHQDWAFYPHTNDSLLACGLMLEDVTEENGPLMVVPGTHKGPILSHHNSDGIFCGAVDRDDPLFDKDKIVTLTGKAGSMTIHHVRTLHGSAPNRSDRARLIMFLECHAADAWPLLGSSAYIHRLGQQAIWDDAKERLMCGELTIEPRVEPVPVRLPLPPAPDASSIFKVQKTAGVRSAFAV</sequence>
<dbReference type="Gene3D" id="2.60.120.620">
    <property type="entry name" value="q2cbj1_9rhob like domain"/>
    <property type="match status" value="1"/>
</dbReference>
<comment type="caution">
    <text evidence="1">The sequence shown here is derived from an EMBL/GenBank/DDBJ whole genome shotgun (WGS) entry which is preliminary data.</text>
</comment>
<dbReference type="PANTHER" id="PTHR20883:SF46">
    <property type="entry name" value="PHYTANOYL-COA HYDROXYLASE"/>
    <property type="match status" value="1"/>
</dbReference>
<accession>A0A512DNG0</accession>
<dbReference type="InterPro" id="IPR008775">
    <property type="entry name" value="Phytyl_CoA_dOase-like"/>
</dbReference>
<dbReference type="OrthoDB" id="9791262at2"/>
<dbReference type="GO" id="GO:0005506">
    <property type="term" value="F:iron ion binding"/>
    <property type="evidence" value="ECO:0007669"/>
    <property type="project" value="UniProtKB-ARBA"/>
</dbReference>
<protein>
    <submittedName>
        <fullName evidence="1">Syringomycin biosynthesis enzyme</fullName>
    </submittedName>
</protein>
<dbReference type="Pfam" id="PF05721">
    <property type="entry name" value="PhyH"/>
    <property type="match status" value="1"/>
</dbReference>
<dbReference type="SUPFAM" id="SSF51197">
    <property type="entry name" value="Clavaminate synthase-like"/>
    <property type="match status" value="1"/>
</dbReference>
<evidence type="ECO:0000313" key="2">
    <source>
        <dbReference type="Proteomes" id="UP000321523"/>
    </source>
</evidence>
<dbReference type="PANTHER" id="PTHR20883">
    <property type="entry name" value="PHYTANOYL-COA DIOXYGENASE DOMAIN CONTAINING 1"/>
    <property type="match status" value="1"/>
</dbReference>
<reference evidence="1 2" key="1">
    <citation type="submission" date="2019-07" db="EMBL/GenBank/DDBJ databases">
        <title>Whole genome shotgun sequence of Skermanella aerolata NBRC 106429.</title>
        <authorList>
            <person name="Hosoyama A."/>
            <person name="Uohara A."/>
            <person name="Ohji S."/>
            <person name="Ichikawa N."/>
        </authorList>
    </citation>
    <scope>NUCLEOTIDE SEQUENCE [LARGE SCALE GENOMIC DNA]</scope>
    <source>
        <strain evidence="1 2">NBRC 106429</strain>
    </source>
</reference>
<name>A0A512DNG0_9PROT</name>
<evidence type="ECO:0000313" key="1">
    <source>
        <dbReference type="EMBL" id="GEO38015.1"/>
    </source>
</evidence>
<proteinExistence type="predicted"/>
<gene>
    <name evidence="1" type="ORF">SAE02_21630</name>
</gene>
<dbReference type="GO" id="GO:0016706">
    <property type="term" value="F:2-oxoglutarate-dependent dioxygenase activity"/>
    <property type="evidence" value="ECO:0007669"/>
    <property type="project" value="UniProtKB-ARBA"/>
</dbReference>
<dbReference type="AlphaFoldDB" id="A0A512DNG0"/>
<dbReference type="RefSeq" id="WP_044430848.1">
    <property type="nucleotide sequence ID" value="NZ_BJYZ01000008.1"/>
</dbReference>
<keyword evidence="2" id="KW-1185">Reference proteome</keyword>